<keyword evidence="3" id="KW-1185">Reference proteome</keyword>
<dbReference type="RefSeq" id="WP_380864025.1">
    <property type="nucleotide sequence ID" value="NZ_JBHRXV010000015.1"/>
</dbReference>
<reference evidence="3" key="1">
    <citation type="journal article" date="2019" name="Int. J. Syst. Evol. Microbiol.">
        <title>The Global Catalogue of Microorganisms (GCM) 10K type strain sequencing project: providing services to taxonomists for standard genome sequencing and annotation.</title>
        <authorList>
            <consortium name="The Broad Institute Genomics Platform"/>
            <consortium name="The Broad Institute Genome Sequencing Center for Infectious Disease"/>
            <person name="Wu L."/>
            <person name="Ma J."/>
        </authorList>
    </citation>
    <scope>NUCLEOTIDE SEQUENCE [LARGE SCALE GENOMIC DNA]</scope>
    <source>
        <strain evidence="3">KCTC 42644</strain>
    </source>
</reference>
<dbReference type="Pfam" id="PF07238">
    <property type="entry name" value="PilZ"/>
    <property type="match status" value="1"/>
</dbReference>
<protein>
    <submittedName>
        <fullName evidence="2">PilZ domain-containing protein</fullName>
    </submittedName>
</protein>
<dbReference type="InterPro" id="IPR009875">
    <property type="entry name" value="PilZ_domain"/>
</dbReference>
<name>A0ABV7XFC7_9SPHN</name>
<accession>A0ABV7XFC7</accession>
<organism evidence="2 3">
    <name type="scientific">Sphingoaurantiacus capsulatus</name>
    <dbReference type="NCBI Taxonomy" id="1771310"/>
    <lineage>
        <taxon>Bacteria</taxon>
        <taxon>Pseudomonadati</taxon>
        <taxon>Pseudomonadota</taxon>
        <taxon>Alphaproteobacteria</taxon>
        <taxon>Sphingomonadales</taxon>
        <taxon>Sphingosinicellaceae</taxon>
        <taxon>Sphingoaurantiacus</taxon>
    </lineage>
</organism>
<gene>
    <name evidence="2" type="ORF">ACFOMD_17860</name>
</gene>
<proteinExistence type="predicted"/>
<dbReference type="Gene3D" id="2.40.10.220">
    <property type="entry name" value="predicted glycosyltransferase like domains"/>
    <property type="match status" value="1"/>
</dbReference>
<sequence>MDETGHETREGRRRTVLLAGAIVYNRQHFPCRVRNISAGGLQVQIDVPLAPGTPVHAELPRFGRFPAVVAWNEGRMMGVVFPEGAAATLKRFGDAAVRLGLIDDPTELPADDGVATLHGSR</sequence>
<dbReference type="EMBL" id="JBHRXV010000015">
    <property type="protein sequence ID" value="MFC3714438.1"/>
    <property type="molecule type" value="Genomic_DNA"/>
</dbReference>
<comment type="caution">
    <text evidence="2">The sequence shown here is derived from an EMBL/GenBank/DDBJ whole genome shotgun (WGS) entry which is preliminary data.</text>
</comment>
<evidence type="ECO:0000259" key="1">
    <source>
        <dbReference type="Pfam" id="PF07238"/>
    </source>
</evidence>
<dbReference type="Proteomes" id="UP001595615">
    <property type="component" value="Unassembled WGS sequence"/>
</dbReference>
<feature type="domain" description="PilZ" evidence="1">
    <location>
        <begin position="8"/>
        <end position="86"/>
    </location>
</feature>
<evidence type="ECO:0000313" key="2">
    <source>
        <dbReference type="EMBL" id="MFC3714438.1"/>
    </source>
</evidence>
<dbReference type="SUPFAM" id="SSF141371">
    <property type="entry name" value="PilZ domain-like"/>
    <property type="match status" value="1"/>
</dbReference>
<evidence type="ECO:0000313" key="3">
    <source>
        <dbReference type="Proteomes" id="UP001595615"/>
    </source>
</evidence>